<evidence type="ECO:0000256" key="1">
    <source>
        <dbReference type="ARBA" id="ARBA00022475"/>
    </source>
</evidence>
<dbReference type="EMBL" id="JAMQJZ010000001">
    <property type="protein sequence ID" value="MDC3419092.1"/>
    <property type="molecule type" value="Genomic_DNA"/>
</dbReference>
<dbReference type="Gene3D" id="3.30.1490.480">
    <property type="entry name" value="Endolytic murein transglycosylase"/>
    <property type="match status" value="1"/>
</dbReference>
<evidence type="ECO:0000256" key="6">
    <source>
        <dbReference type="ARBA" id="ARBA00023316"/>
    </source>
</evidence>
<dbReference type="RefSeq" id="WP_259871490.1">
    <property type="nucleotide sequence ID" value="NZ_JAMQJZ010000001.1"/>
</dbReference>
<keyword evidence="6 7" id="KW-0961">Cell wall biogenesis/degradation</keyword>
<keyword evidence="4 7" id="KW-0472">Membrane</keyword>
<dbReference type="PANTHER" id="PTHR30518">
    <property type="entry name" value="ENDOLYTIC MUREIN TRANSGLYCOSYLASE"/>
    <property type="match status" value="1"/>
</dbReference>
<feature type="transmembrane region" description="Helical" evidence="7">
    <location>
        <begin position="42"/>
        <end position="66"/>
    </location>
</feature>
<evidence type="ECO:0000313" key="10">
    <source>
        <dbReference type="Proteomes" id="UP001145072"/>
    </source>
</evidence>
<comment type="similarity">
    <text evidence="7">Belongs to the transglycosylase MltG family.</text>
</comment>
<dbReference type="HAMAP" id="MF_02065">
    <property type="entry name" value="MltG"/>
    <property type="match status" value="1"/>
</dbReference>
<comment type="caution">
    <text evidence="9">The sequence shown here is derived from an EMBL/GenBank/DDBJ whole genome shotgun (WGS) entry which is preliminary data.</text>
</comment>
<evidence type="ECO:0000256" key="8">
    <source>
        <dbReference type="SAM" id="MobiDB-lite"/>
    </source>
</evidence>
<feature type="compositionally biased region" description="Basic residues" evidence="8">
    <location>
        <begin position="22"/>
        <end position="35"/>
    </location>
</feature>
<feature type="compositionally biased region" description="Basic and acidic residues" evidence="8">
    <location>
        <begin position="1"/>
        <end position="21"/>
    </location>
</feature>
<name>A0A9X4AGI6_9BACI</name>
<evidence type="ECO:0000256" key="5">
    <source>
        <dbReference type="ARBA" id="ARBA00023239"/>
    </source>
</evidence>
<evidence type="ECO:0000256" key="2">
    <source>
        <dbReference type="ARBA" id="ARBA00022692"/>
    </source>
</evidence>
<accession>A0A9X4AGI6</accession>
<proteinExistence type="inferred from homology"/>
<comment type="subcellular location">
    <subcellularLocation>
        <location evidence="7">Cell membrane</location>
        <topology evidence="7">Single-pass membrane protein</topology>
    </subcellularLocation>
</comment>
<dbReference type="Pfam" id="PF02618">
    <property type="entry name" value="YceG"/>
    <property type="match status" value="1"/>
</dbReference>
<sequence length="394" mass="45034">MSTSDNEKNQQKEERRVENKQQKKKSPTLRDRRKQRGEDARIVRRIVSILLVVITIAIAVGGMSGYRYIKSGLQPLDPENETMKEIVIPMGSSSSQIATILEDNGIIKNSMMYRFYIKFNNAADFQAGEYTLSPSMTLSEITDSLQTGRVMREAVFTVTIPEGKTIEQIAEIYAEKASIDKDEFLDTVSDPEYIQVLMDAYPVLLSDKILAEGIRTPLEGYLFAATYDFYEENPSVDTIVHTMLKKTRDVVLPYIDQITAIEGWTVHEAITMASLVENEARTEEERKRIAGVFFNRLEADMMLQTDPTVLYALGEHKDRVLYDYLEIESPYNTYQIVGLPIGPISNFGENSLTSVLEPEETNYMYFLAANGQIYYAETHDEHVRLKNQYLNREE</sequence>
<evidence type="ECO:0000256" key="7">
    <source>
        <dbReference type="HAMAP-Rule" id="MF_02065"/>
    </source>
</evidence>
<dbReference type="AlphaFoldDB" id="A0A9X4AGI6"/>
<comment type="function">
    <text evidence="7">Functions as a peptidoglycan terminase that cleaves nascent peptidoglycan strands endolytically to terminate their elongation.</text>
</comment>
<gene>
    <name evidence="7 9" type="primary">mltG</name>
    <name evidence="9" type="ORF">NC661_01700</name>
</gene>
<dbReference type="PANTHER" id="PTHR30518:SF2">
    <property type="entry name" value="ENDOLYTIC MUREIN TRANSGLYCOSYLASE"/>
    <property type="match status" value="1"/>
</dbReference>
<dbReference type="InterPro" id="IPR003770">
    <property type="entry name" value="MLTG-like"/>
</dbReference>
<evidence type="ECO:0000313" key="9">
    <source>
        <dbReference type="EMBL" id="MDC3419092.1"/>
    </source>
</evidence>
<organism evidence="9 10">
    <name type="scientific">Aquibacillus koreensis</name>
    <dbReference type="NCBI Taxonomy" id="279446"/>
    <lineage>
        <taxon>Bacteria</taxon>
        <taxon>Bacillati</taxon>
        <taxon>Bacillota</taxon>
        <taxon>Bacilli</taxon>
        <taxon>Bacillales</taxon>
        <taxon>Bacillaceae</taxon>
        <taxon>Aquibacillus</taxon>
    </lineage>
</organism>
<keyword evidence="5 7" id="KW-0456">Lyase</keyword>
<comment type="catalytic activity">
    <reaction evidence="7">
        <text>a peptidoglycan chain = a peptidoglycan chain with N-acetyl-1,6-anhydromuramyl-[peptide] at the reducing end + a peptidoglycan chain with N-acetylglucosamine at the non-reducing end.</text>
        <dbReference type="EC" id="4.2.2.29"/>
    </reaction>
</comment>
<dbReference type="CDD" id="cd08010">
    <property type="entry name" value="MltG_like"/>
    <property type="match status" value="1"/>
</dbReference>
<keyword evidence="10" id="KW-1185">Reference proteome</keyword>
<keyword evidence="1 7" id="KW-1003">Cell membrane</keyword>
<dbReference type="GO" id="GO:0071555">
    <property type="term" value="P:cell wall organization"/>
    <property type="evidence" value="ECO:0007669"/>
    <property type="project" value="UniProtKB-KW"/>
</dbReference>
<evidence type="ECO:0000256" key="4">
    <source>
        <dbReference type="ARBA" id="ARBA00023136"/>
    </source>
</evidence>
<dbReference type="GO" id="GO:0005886">
    <property type="term" value="C:plasma membrane"/>
    <property type="evidence" value="ECO:0007669"/>
    <property type="project" value="UniProtKB-SubCell"/>
</dbReference>
<dbReference type="GO" id="GO:0009252">
    <property type="term" value="P:peptidoglycan biosynthetic process"/>
    <property type="evidence" value="ECO:0007669"/>
    <property type="project" value="UniProtKB-UniRule"/>
</dbReference>
<dbReference type="GO" id="GO:0008932">
    <property type="term" value="F:lytic endotransglycosylase activity"/>
    <property type="evidence" value="ECO:0007669"/>
    <property type="project" value="UniProtKB-UniRule"/>
</dbReference>
<dbReference type="EC" id="4.2.2.29" evidence="7"/>
<feature type="site" description="Important for catalytic activity" evidence="7">
    <location>
        <position position="279"/>
    </location>
</feature>
<keyword evidence="3 7" id="KW-1133">Transmembrane helix</keyword>
<keyword evidence="2 7" id="KW-0812">Transmembrane</keyword>
<reference evidence="9" key="1">
    <citation type="submission" date="2022-06" db="EMBL/GenBank/DDBJ databases">
        <title>Aquibacillus sp. a new bacterium isolated from soil saline samples.</title>
        <authorList>
            <person name="Galisteo C."/>
            <person name="De La Haba R."/>
            <person name="Sanchez-Porro C."/>
            <person name="Ventosa A."/>
        </authorList>
    </citation>
    <scope>NUCLEOTIDE SEQUENCE</scope>
    <source>
        <strain evidence="9">JCM 12387</strain>
    </source>
</reference>
<protein>
    <recommendedName>
        <fullName evidence="7">Endolytic murein transglycosylase</fullName>
        <ecNumber evidence="7">4.2.2.29</ecNumber>
    </recommendedName>
    <alternativeName>
        <fullName evidence="7">Peptidoglycan lytic transglycosylase</fullName>
    </alternativeName>
    <alternativeName>
        <fullName evidence="7">Peptidoglycan polymerization terminase</fullName>
    </alternativeName>
</protein>
<dbReference type="NCBIfam" id="TIGR00247">
    <property type="entry name" value="endolytic transglycosylase MltG"/>
    <property type="match status" value="1"/>
</dbReference>
<feature type="region of interest" description="Disordered" evidence="8">
    <location>
        <begin position="1"/>
        <end position="37"/>
    </location>
</feature>
<evidence type="ECO:0000256" key="3">
    <source>
        <dbReference type="ARBA" id="ARBA00022989"/>
    </source>
</evidence>
<dbReference type="Proteomes" id="UP001145072">
    <property type="component" value="Unassembled WGS sequence"/>
</dbReference>